<gene>
    <name evidence="2" type="ORF">BCR44DRAFT_1446605</name>
</gene>
<evidence type="ECO:0000313" key="3">
    <source>
        <dbReference type="Proteomes" id="UP000193411"/>
    </source>
</evidence>
<evidence type="ECO:0000313" key="2">
    <source>
        <dbReference type="EMBL" id="ORZ30019.1"/>
    </source>
</evidence>
<protein>
    <submittedName>
        <fullName evidence="2">Uncharacterized protein</fullName>
    </submittedName>
</protein>
<feature type="compositionally biased region" description="Basic and acidic residues" evidence="1">
    <location>
        <begin position="75"/>
        <end position="94"/>
    </location>
</feature>
<dbReference type="Proteomes" id="UP000193411">
    <property type="component" value="Unassembled WGS sequence"/>
</dbReference>
<evidence type="ECO:0000256" key="1">
    <source>
        <dbReference type="SAM" id="MobiDB-lite"/>
    </source>
</evidence>
<keyword evidence="3" id="KW-1185">Reference proteome</keyword>
<dbReference type="EMBL" id="MCFL01000108">
    <property type="protein sequence ID" value="ORZ30019.1"/>
    <property type="molecule type" value="Genomic_DNA"/>
</dbReference>
<feature type="region of interest" description="Disordered" evidence="1">
    <location>
        <begin position="70"/>
        <end position="94"/>
    </location>
</feature>
<dbReference type="AlphaFoldDB" id="A0A1Y2H670"/>
<name>A0A1Y2H670_9FUNG</name>
<reference evidence="2 3" key="1">
    <citation type="submission" date="2016-07" db="EMBL/GenBank/DDBJ databases">
        <title>Pervasive Adenine N6-methylation of Active Genes in Fungi.</title>
        <authorList>
            <consortium name="DOE Joint Genome Institute"/>
            <person name="Mondo S.J."/>
            <person name="Dannebaum R.O."/>
            <person name="Kuo R.C."/>
            <person name="Labutti K."/>
            <person name="Haridas S."/>
            <person name="Kuo A."/>
            <person name="Salamov A."/>
            <person name="Ahrendt S.R."/>
            <person name="Lipzen A."/>
            <person name="Sullivan W."/>
            <person name="Andreopoulos W.B."/>
            <person name="Clum A."/>
            <person name="Lindquist E."/>
            <person name="Daum C."/>
            <person name="Ramamoorthy G.K."/>
            <person name="Gryganskyi A."/>
            <person name="Culley D."/>
            <person name="Magnuson J.K."/>
            <person name="James T.Y."/>
            <person name="O'Malley M.A."/>
            <person name="Stajich J.E."/>
            <person name="Spatafora J.W."/>
            <person name="Visel A."/>
            <person name="Grigoriev I.V."/>
        </authorList>
    </citation>
    <scope>NUCLEOTIDE SEQUENCE [LARGE SCALE GENOMIC DNA]</scope>
    <source>
        <strain evidence="2 3">PL171</strain>
    </source>
</reference>
<organism evidence="2 3">
    <name type="scientific">Catenaria anguillulae PL171</name>
    <dbReference type="NCBI Taxonomy" id="765915"/>
    <lineage>
        <taxon>Eukaryota</taxon>
        <taxon>Fungi</taxon>
        <taxon>Fungi incertae sedis</taxon>
        <taxon>Blastocladiomycota</taxon>
        <taxon>Blastocladiomycetes</taxon>
        <taxon>Blastocladiales</taxon>
        <taxon>Catenariaceae</taxon>
        <taxon>Catenaria</taxon>
    </lineage>
</organism>
<comment type="caution">
    <text evidence="2">The sequence shown here is derived from an EMBL/GenBank/DDBJ whole genome shotgun (WGS) entry which is preliminary data.</text>
</comment>
<sequence>MNGSLVAAHFHMALHASTASTLPTSVESKDESQPIIESKAAKLRQPTSRVLVSSSTTSCTSSWRRKMNLPMTARRLSDDKGQAEEKEQIHRGKF</sequence>
<proteinExistence type="predicted"/>
<accession>A0A1Y2H670</accession>